<protein>
    <recommendedName>
        <fullName evidence="9">NR LBD domain-containing protein</fullName>
    </recommendedName>
</protein>
<gene>
    <name evidence="10" type="ORF">C7M84_025471</name>
</gene>
<dbReference type="OrthoDB" id="6159439at2759"/>
<feature type="non-terminal residue" evidence="10">
    <location>
        <position position="1"/>
    </location>
</feature>
<feature type="compositionally biased region" description="Polar residues" evidence="8">
    <location>
        <begin position="73"/>
        <end position="95"/>
    </location>
</feature>
<reference evidence="10 11" key="1">
    <citation type="submission" date="2018-04" db="EMBL/GenBank/DDBJ databases">
        <authorList>
            <person name="Zhang X."/>
            <person name="Yuan J."/>
            <person name="Li F."/>
            <person name="Xiang J."/>
        </authorList>
    </citation>
    <scope>NUCLEOTIDE SEQUENCE [LARGE SCALE GENOMIC DNA]</scope>
    <source>
        <tissue evidence="10">Muscle</tissue>
    </source>
</reference>
<evidence type="ECO:0000259" key="9">
    <source>
        <dbReference type="Pfam" id="PF00104"/>
    </source>
</evidence>
<keyword evidence="3" id="KW-0862">Zinc</keyword>
<evidence type="ECO:0000256" key="7">
    <source>
        <dbReference type="ARBA" id="ARBA00023170"/>
    </source>
</evidence>
<dbReference type="Pfam" id="PF00104">
    <property type="entry name" value="Hormone_recep"/>
    <property type="match status" value="1"/>
</dbReference>
<dbReference type="PANTHER" id="PTHR24082">
    <property type="entry name" value="NUCLEAR HORMONE RECEPTOR"/>
    <property type="match status" value="1"/>
</dbReference>
<dbReference type="STRING" id="6689.A0A423TY28"/>
<comment type="caution">
    <text evidence="10">The sequence shown here is derived from an EMBL/GenBank/DDBJ whole genome shotgun (WGS) entry which is preliminary data.</text>
</comment>
<feature type="region of interest" description="Disordered" evidence="8">
    <location>
        <begin position="32"/>
        <end position="160"/>
    </location>
</feature>
<evidence type="ECO:0000256" key="5">
    <source>
        <dbReference type="ARBA" id="ARBA00023125"/>
    </source>
</evidence>
<dbReference type="GO" id="GO:0008270">
    <property type="term" value="F:zinc ion binding"/>
    <property type="evidence" value="ECO:0007669"/>
    <property type="project" value="UniProtKB-KW"/>
</dbReference>
<evidence type="ECO:0000313" key="11">
    <source>
        <dbReference type="Proteomes" id="UP000283509"/>
    </source>
</evidence>
<keyword evidence="1" id="KW-0479">Metal-binding</keyword>
<dbReference type="InterPro" id="IPR000536">
    <property type="entry name" value="Nucl_hrmn_rcpt_lig-bd"/>
</dbReference>
<keyword evidence="7" id="KW-0675">Receptor</keyword>
<dbReference type="InterPro" id="IPR035500">
    <property type="entry name" value="NHR-like_dom_sf"/>
</dbReference>
<sequence length="752" mass="82730">FAKCESIGMTKSWVMSEDERLQLMKTRLTKRMMYQQGGSTGGSGGGGSVGGAGGGGRACSTASSGVMKDASSPYHTNSSSKTQVSRYQHNTNPSPTYHPPTRQVDLGSSGSSPNSSPPTPVSGPLTPIQYGPIPPKVMQQGGTKEESPDRVIGRGIKRESDDEEMRVERVFNPASQYLNESEVDMLTRVISNIKLVDQQLPYTKNAPADVMSIYKRFAERLTRFLRQFPEFNNLTPMVQGMAIKKNITVIALVFASSFINEETGSYNNIHSPAQPMVTNMNMIQKAMSPEVFSKFREILGSLRQYNVDSRMAYLLVLIIVFNCDGQDSTRENFQRILQQYILWKFGEVSGKPLFEGLMRTLQAVRRHSELFENMSVQRRNLMCANMQNNIRPQITAGHISQCRQDLNLTDLDVKHKVDSLTGEQIRQMLNGMDIEQMKQMLQGNGLEQMKQMLQNMEADPSLTDMVAEGNNPLVHSPPLHCNSPQSMVQSPHSLLQSPHPMLPSPHSMMQSPQSMMQSPHSMMDSPHSMIQSSSPGMMQPSNMNQGVPTMLDISHNLSQSPNATVSQIIKSSTNLLNNYQDMKPPVSFMNSPQSLELSQSPIELPSPSSHSMNLAPSPAPYIPNQESYIVEHHPTEPSYPDHCQSPIGDPGYLNPPSYTQTPYSPAPLSDQYSNTYQPLFSPLPYKDDGQSISSGSTASSSGVGLSLTSSLTSPISSLLTSPTPSHSSLQESDNSLSNYQEPEHGNSLGAAP</sequence>
<keyword evidence="11" id="KW-1185">Reference proteome</keyword>
<feature type="domain" description="NR LBD" evidence="9">
    <location>
        <begin position="207"/>
        <end position="371"/>
    </location>
</feature>
<dbReference type="GO" id="GO:0000122">
    <property type="term" value="P:negative regulation of transcription by RNA polymerase II"/>
    <property type="evidence" value="ECO:0007669"/>
    <property type="project" value="TreeGrafter"/>
</dbReference>
<dbReference type="Proteomes" id="UP000283509">
    <property type="component" value="Unassembled WGS sequence"/>
</dbReference>
<keyword evidence="6" id="KW-0804">Transcription</keyword>
<evidence type="ECO:0000256" key="4">
    <source>
        <dbReference type="ARBA" id="ARBA00023015"/>
    </source>
</evidence>
<feature type="compositionally biased region" description="Polar residues" evidence="8">
    <location>
        <begin position="588"/>
        <end position="614"/>
    </location>
</feature>
<dbReference type="GO" id="GO:0004879">
    <property type="term" value="F:nuclear receptor activity"/>
    <property type="evidence" value="ECO:0007669"/>
    <property type="project" value="TreeGrafter"/>
</dbReference>
<evidence type="ECO:0000256" key="3">
    <source>
        <dbReference type="ARBA" id="ARBA00022833"/>
    </source>
</evidence>
<evidence type="ECO:0000256" key="6">
    <source>
        <dbReference type="ARBA" id="ARBA00023163"/>
    </source>
</evidence>
<feature type="compositionally biased region" description="Low complexity" evidence="8">
    <location>
        <begin position="691"/>
        <end position="729"/>
    </location>
</feature>
<dbReference type="InterPro" id="IPR050234">
    <property type="entry name" value="Nuclear_hormone_rcpt_NR1"/>
</dbReference>
<accession>A0A423TY28</accession>
<evidence type="ECO:0000256" key="8">
    <source>
        <dbReference type="SAM" id="MobiDB-lite"/>
    </source>
</evidence>
<keyword evidence="4" id="KW-0805">Transcription regulation</keyword>
<evidence type="ECO:0000256" key="2">
    <source>
        <dbReference type="ARBA" id="ARBA00022771"/>
    </source>
</evidence>
<proteinExistence type="predicted"/>
<name>A0A423TY28_PENVA</name>
<dbReference type="AlphaFoldDB" id="A0A423TY28"/>
<evidence type="ECO:0000313" key="10">
    <source>
        <dbReference type="EMBL" id="ROT81377.1"/>
    </source>
</evidence>
<organism evidence="10 11">
    <name type="scientific">Penaeus vannamei</name>
    <name type="common">Whiteleg shrimp</name>
    <name type="synonym">Litopenaeus vannamei</name>
    <dbReference type="NCBI Taxonomy" id="6689"/>
    <lineage>
        <taxon>Eukaryota</taxon>
        <taxon>Metazoa</taxon>
        <taxon>Ecdysozoa</taxon>
        <taxon>Arthropoda</taxon>
        <taxon>Crustacea</taxon>
        <taxon>Multicrustacea</taxon>
        <taxon>Malacostraca</taxon>
        <taxon>Eumalacostraca</taxon>
        <taxon>Eucarida</taxon>
        <taxon>Decapoda</taxon>
        <taxon>Dendrobranchiata</taxon>
        <taxon>Penaeoidea</taxon>
        <taxon>Penaeidae</taxon>
        <taxon>Penaeus</taxon>
    </lineage>
</organism>
<reference evidence="10 11" key="2">
    <citation type="submission" date="2019-01" db="EMBL/GenBank/DDBJ databases">
        <title>The decoding of complex shrimp genome reveals the adaptation for benthos swimmer, frequently molting mechanism and breeding impact on genome.</title>
        <authorList>
            <person name="Sun Y."/>
            <person name="Gao Y."/>
            <person name="Yu Y."/>
        </authorList>
    </citation>
    <scope>NUCLEOTIDE SEQUENCE [LARGE SCALE GENOMIC DNA]</scope>
    <source>
        <tissue evidence="10">Muscle</tissue>
    </source>
</reference>
<feature type="region of interest" description="Disordered" evidence="8">
    <location>
        <begin position="485"/>
        <end position="536"/>
    </location>
</feature>
<dbReference type="PANTHER" id="PTHR24082:SF482">
    <property type="entry name" value="NUCLEAR RECEPTOR"/>
    <property type="match status" value="1"/>
</dbReference>
<dbReference type="Gene3D" id="1.10.565.10">
    <property type="entry name" value="Retinoid X Receptor"/>
    <property type="match status" value="1"/>
</dbReference>
<feature type="compositionally biased region" description="Basic and acidic residues" evidence="8">
    <location>
        <begin position="143"/>
        <end position="160"/>
    </location>
</feature>
<dbReference type="GO" id="GO:0000978">
    <property type="term" value="F:RNA polymerase II cis-regulatory region sequence-specific DNA binding"/>
    <property type="evidence" value="ECO:0007669"/>
    <property type="project" value="TreeGrafter"/>
</dbReference>
<feature type="compositionally biased region" description="Low complexity" evidence="8">
    <location>
        <begin position="489"/>
        <end position="529"/>
    </location>
</feature>
<dbReference type="SUPFAM" id="SSF48508">
    <property type="entry name" value="Nuclear receptor ligand-binding domain"/>
    <property type="match status" value="1"/>
</dbReference>
<evidence type="ECO:0000256" key="1">
    <source>
        <dbReference type="ARBA" id="ARBA00022723"/>
    </source>
</evidence>
<feature type="compositionally biased region" description="Polar residues" evidence="8">
    <location>
        <begin position="730"/>
        <end position="740"/>
    </location>
</feature>
<dbReference type="GO" id="GO:0045944">
    <property type="term" value="P:positive regulation of transcription by RNA polymerase II"/>
    <property type="evidence" value="ECO:0007669"/>
    <property type="project" value="TreeGrafter"/>
</dbReference>
<dbReference type="GO" id="GO:0030154">
    <property type="term" value="P:cell differentiation"/>
    <property type="evidence" value="ECO:0007669"/>
    <property type="project" value="TreeGrafter"/>
</dbReference>
<dbReference type="EMBL" id="QCYY01000987">
    <property type="protein sequence ID" value="ROT81377.1"/>
    <property type="molecule type" value="Genomic_DNA"/>
</dbReference>
<keyword evidence="5" id="KW-0238">DNA-binding</keyword>
<feature type="region of interest" description="Disordered" evidence="8">
    <location>
        <begin position="584"/>
        <end position="752"/>
    </location>
</feature>
<keyword evidence="2" id="KW-0863">Zinc-finger</keyword>
<feature type="compositionally biased region" description="Gly residues" evidence="8">
    <location>
        <begin position="38"/>
        <end position="57"/>
    </location>
</feature>